<keyword evidence="2" id="KW-1185">Reference proteome</keyword>
<sequence>MATRRPPYLRETVSSGCEIIPTGDGRTFHFRVKLSSLPPTHQHPYKRQWTRLAGCCCCATYLSSTSNIAVALDVPCKLASKVSTHMVLLDKTGSPLPSMGRRILQVPVNASFTTRCMDNCYALQARRDDVEANCLVDSYFVVLCSVDIDWTAPAILDLGLDLAMMLGKQALTDVSFNVGGESFSAHRLVLAAQSPVFRAELYGPMAESKMTSIAIQDMEASTFRSMLHYMYHGSLPDAGKGDGASTLAECQHLLVAADRYGFDRLKKNCEDRLCANGITVDSVVSLLELAEDHVCARLKARCFDFLADGDNFKIVGTSAEYLQAMQTFPTLLVEARHRLKMPHGESTVMEPPASAGVQQILDLGHDLAMMSSKQDLTDVLLDVGGESFSAHRLVLAARSPVFRTELYGPMAGSTTTSITIQDMEASTFRSMLHYMYHRSLSNTDSNDVSSTMAHYRHLLVAADRYGVKELKKICEDRLCGRGIMIDNVVSMLELAEDHACLKLKTECLDFLANGEKFMMVATSTEYLHLMQSFPSLLVEIQNRFKMVYEEPATMNPGVLKKSRVC</sequence>
<evidence type="ECO:0000313" key="2">
    <source>
        <dbReference type="Proteomes" id="UP001732700"/>
    </source>
</evidence>
<organism evidence="1 2">
    <name type="scientific">Avena sativa</name>
    <name type="common">Oat</name>
    <dbReference type="NCBI Taxonomy" id="4498"/>
    <lineage>
        <taxon>Eukaryota</taxon>
        <taxon>Viridiplantae</taxon>
        <taxon>Streptophyta</taxon>
        <taxon>Embryophyta</taxon>
        <taxon>Tracheophyta</taxon>
        <taxon>Spermatophyta</taxon>
        <taxon>Magnoliopsida</taxon>
        <taxon>Liliopsida</taxon>
        <taxon>Poales</taxon>
        <taxon>Poaceae</taxon>
        <taxon>BOP clade</taxon>
        <taxon>Pooideae</taxon>
        <taxon>Poodae</taxon>
        <taxon>Poeae</taxon>
        <taxon>Poeae Chloroplast Group 1 (Aveneae type)</taxon>
        <taxon>Aveninae</taxon>
        <taxon>Avena</taxon>
    </lineage>
</organism>
<dbReference type="Proteomes" id="UP001732700">
    <property type="component" value="Chromosome 5A"/>
</dbReference>
<name>A0ACD5XR82_AVESA</name>
<reference evidence="1" key="1">
    <citation type="submission" date="2021-05" db="EMBL/GenBank/DDBJ databases">
        <authorList>
            <person name="Scholz U."/>
            <person name="Mascher M."/>
            <person name="Fiebig A."/>
        </authorList>
    </citation>
    <scope>NUCLEOTIDE SEQUENCE [LARGE SCALE GENOMIC DNA]</scope>
</reference>
<evidence type="ECO:0000313" key="1">
    <source>
        <dbReference type="EnsemblPlants" id="AVESA.00010b.r2.5AG0840780.1.CDS.1"/>
    </source>
</evidence>
<protein>
    <submittedName>
        <fullName evidence="1">Uncharacterized protein</fullName>
    </submittedName>
</protein>
<reference evidence="1" key="2">
    <citation type="submission" date="2025-09" db="UniProtKB">
        <authorList>
            <consortium name="EnsemblPlants"/>
        </authorList>
    </citation>
    <scope>IDENTIFICATION</scope>
</reference>
<dbReference type="EnsemblPlants" id="AVESA.00010b.r2.5AG0840780.1">
    <property type="protein sequence ID" value="AVESA.00010b.r2.5AG0840780.1.CDS.1"/>
    <property type="gene ID" value="AVESA.00010b.r2.5AG0840780"/>
</dbReference>
<proteinExistence type="predicted"/>
<accession>A0ACD5XR82</accession>